<feature type="region of interest" description="Disordered" evidence="6">
    <location>
        <begin position="34"/>
        <end position="72"/>
    </location>
</feature>
<reference evidence="7" key="1">
    <citation type="journal article" date="2020" name="Stud. Mycol.">
        <title>101 Dothideomycetes genomes: a test case for predicting lifestyles and emergence of pathogens.</title>
        <authorList>
            <person name="Haridas S."/>
            <person name="Albert R."/>
            <person name="Binder M."/>
            <person name="Bloem J."/>
            <person name="Labutti K."/>
            <person name="Salamov A."/>
            <person name="Andreopoulos B."/>
            <person name="Baker S."/>
            <person name="Barry K."/>
            <person name="Bills G."/>
            <person name="Bluhm B."/>
            <person name="Cannon C."/>
            <person name="Castanera R."/>
            <person name="Culley D."/>
            <person name="Daum C."/>
            <person name="Ezra D."/>
            <person name="Gonzalez J."/>
            <person name="Henrissat B."/>
            <person name="Kuo A."/>
            <person name="Liang C."/>
            <person name="Lipzen A."/>
            <person name="Lutzoni F."/>
            <person name="Magnuson J."/>
            <person name="Mondo S."/>
            <person name="Nolan M."/>
            <person name="Ohm R."/>
            <person name="Pangilinan J."/>
            <person name="Park H.-J."/>
            <person name="Ramirez L."/>
            <person name="Alfaro M."/>
            <person name="Sun H."/>
            <person name="Tritt A."/>
            <person name="Yoshinaga Y."/>
            <person name="Zwiers L.-H."/>
            <person name="Turgeon B."/>
            <person name="Goodwin S."/>
            <person name="Spatafora J."/>
            <person name="Crous P."/>
            <person name="Grigoriev I."/>
        </authorList>
    </citation>
    <scope>NUCLEOTIDE SEQUENCE</scope>
    <source>
        <strain evidence="7">CBS 269.34</strain>
    </source>
</reference>
<sequence length="265" mass="28754">MNYEDTHSNIRASCYVVDAATTALQGYHYSTTGAGGGMPSPPQSPPLAAYNSHATKRPASDNGSRSGRARRGGAAYTITEECERLFCGTLRAVFLGEGNSADQDSLVAGVQNYNITTSAFGSDINAHARYAHSTRGLPSPEMDGFVESGGLVTDWMEMFDYVGGTRFRGFVAEKDGERAMFVFFDNQVVGNDLKPGLMALLELCDIPSFECSQLVVCLDRHTESHAMSTLSRDLGWVGFSLTTLDEWTNGDEITSDSWIFMGMDV</sequence>
<dbReference type="PANTHER" id="PTHR10279">
    <property type="entry name" value="ORNITHINE DECARBOXYLASE ANTIZYME"/>
    <property type="match status" value="1"/>
</dbReference>
<evidence type="ECO:0000256" key="2">
    <source>
        <dbReference type="ARBA" id="ARBA00008796"/>
    </source>
</evidence>
<dbReference type="GO" id="GO:0008073">
    <property type="term" value="F:ornithine decarboxylase inhibitor activity"/>
    <property type="evidence" value="ECO:0007669"/>
    <property type="project" value="InterPro"/>
</dbReference>
<dbReference type="EMBL" id="MU004189">
    <property type="protein sequence ID" value="KAF2495227.1"/>
    <property type="molecule type" value="Genomic_DNA"/>
</dbReference>
<evidence type="ECO:0000256" key="4">
    <source>
        <dbReference type="ARBA" id="ARBA00017712"/>
    </source>
</evidence>
<evidence type="ECO:0000256" key="3">
    <source>
        <dbReference type="ARBA" id="ARBA00011486"/>
    </source>
</evidence>
<dbReference type="Pfam" id="PF02100">
    <property type="entry name" value="ODC_AZ"/>
    <property type="match status" value="1"/>
</dbReference>
<keyword evidence="8" id="KW-1185">Reference proteome</keyword>
<comment type="subunit">
    <text evidence="3">Interacts with ODC and thereby sterically blocks ODC homodimerization.</text>
</comment>
<dbReference type="Gene3D" id="3.40.630.60">
    <property type="match status" value="1"/>
</dbReference>
<proteinExistence type="inferred from homology"/>
<dbReference type="GO" id="GO:0075523">
    <property type="term" value="P:viral translational frameshifting"/>
    <property type="evidence" value="ECO:0007669"/>
    <property type="project" value="UniProtKB-KW"/>
</dbReference>
<evidence type="ECO:0000313" key="7">
    <source>
        <dbReference type="EMBL" id="KAF2495227.1"/>
    </source>
</evidence>
<dbReference type="InterPro" id="IPR016181">
    <property type="entry name" value="Acyl_CoA_acyltransferase"/>
</dbReference>
<dbReference type="InterPro" id="IPR002993">
    <property type="entry name" value="ODC_AZ"/>
</dbReference>
<evidence type="ECO:0000256" key="6">
    <source>
        <dbReference type="SAM" id="MobiDB-lite"/>
    </source>
</evidence>
<dbReference type="PANTHER" id="PTHR10279:SF10">
    <property type="entry name" value="ORNITHINE DECARBOXYLASE ANTIZYME"/>
    <property type="match status" value="1"/>
</dbReference>
<dbReference type="GO" id="GO:0005737">
    <property type="term" value="C:cytoplasm"/>
    <property type="evidence" value="ECO:0007669"/>
    <property type="project" value="TreeGrafter"/>
</dbReference>
<evidence type="ECO:0000313" key="8">
    <source>
        <dbReference type="Proteomes" id="UP000799750"/>
    </source>
</evidence>
<gene>
    <name evidence="7" type="ORF">BU16DRAFT_561516</name>
</gene>
<accession>A0A6A6QW87</accession>
<dbReference type="InterPro" id="IPR038581">
    <property type="entry name" value="ODC_AZ_sf"/>
</dbReference>
<organism evidence="7 8">
    <name type="scientific">Lophium mytilinum</name>
    <dbReference type="NCBI Taxonomy" id="390894"/>
    <lineage>
        <taxon>Eukaryota</taxon>
        <taxon>Fungi</taxon>
        <taxon>Dikarya</taxon>
        <taxon>Ascomycota</taxon>
        <taxon>Pezizomycotina</taxon>
        <taxon>Dothideomycetes</taxon>
        <taxon>Pleosporomycetidae</taxon>
        <taxon>Mytilinidiales</taxon>
        <taxon>Mytilinidiaceae</taxon>
        <taxon>Lophium</taxon>
    </lineage>
</organism>
<comment type="similarity">
    <text evidence="2">Belongs to the ODC antizyme family.</text>
</comment>
<dbReference type="OrthoDB" id="5959761at2759"/>
<dbReference type="Proteomes" id="UP000799750">
    <property type="component" value="Unassembled WGS sequence"/>
</dbReference>
<keyword evidence="5" id="KW-0688">Ribosomal frameshifting</keyword>
<dbReference type="AlphaFoldDB" id="A0A6A6QW87"/>
<name>A0A6A6QW87_9PEZI</name>
<dbReference type="GO" id="GO:0005634">
    <property type="term" value="C:nucleus"/>
    <property type="evidence" value="ECO:0007669"/>
    <property type="project" value="TreeGrafter"/>
</dbReference>
<dbReference type="SUPFAM" id="SSF55729">
    <property type="entry name" value="Acyl-CoA N-acyltransferases (Nat)"/>
    <property type="match status" value="1"/>
</dbReference>
<protein>
    <recommendedName>
        <fullName evidence="4">Ornithine decarboxylase antizyme</fullName>
    </recommendedName>
</protein>
<dbReference type="GO" id="GO:0045732">
    <property type="term" value="P:positive regulation of protein catabolic process"/>
    <property type="evidence" value="ECO:0007669"/>
    <property type="project" value="TreeGrafter"/>
</dbReference>
<evidence type="ECO:0000256" key="5">
    <source>
        <dbReference type="ARBA" id="ARBA00022758"/>
    </source>
</evidence>
<comment type="function">
    <text evidence="1">Ornithine decarboxylase (ODC) antizyme protein that negatively regulates ODC activity and intracellular polyamine biosynthesis in response to increased intracellular polyamine levels. Binds to ODC monomers, inhibiting the assembly of the functional ODC homodimer, and targets the monomers for ubiquitin-independent proteolytic destruction by the 26S proteasome.</text>
</comment>
<evidence type="ECO:0000256" key="1">
    <source>
        <dbReference type="ARBA" id="ARBA00002307"/>
    </source>
</evidence>